<dbReference type="PANTHER" id="PTHR42736:SF1">
    <property type="entry name" value="PROTEIN-GLUTAMINE GAMMA-GLUTAMYLTRANSFERASE"/>
    <property type="match status" value="1"/>
</dbReference>
<dbReference type="Gene3D" id="3.10.620.30">
    <property type="match status" value="1"/>
</dbReference>
<feature type="transmembrane region" description="Helical" evidence="2">
    <location>
        <begin position="549"/>
        <end position="570"/>
    </location>
</feature>
<dbReference type="EMBL" id="FTOH01000003">
    <property type="protein sequence ID" value="SIS68600.1"/>
    <property type="molecule type" value="Genomic_DNA"/>
</dbReference>
<keyword evidence="4" id="KW-0645">Protease</keyword>
<feature type="transmembrane region" description="Helical" evidence="2">
    <location>
        <begin position="158"/>
        <end position="182"/>
    </location>
</feature>
<dbReference type="RefSeq" id="WP_076514783.1">
    <property type="nucleotide sequence ID" value="NZ_FTOH01000003.1"/>
</dbReference>
<evidence type="ECO:0000259" key="3">
    <source>
        <dbReference type="SMART" id="SM00460"/>
    </source>
</evidence>
<feature type="transmembrane region" description="Helical" evidence="2">
    <location>
        <begin position="54"/>
        <end position="73"/>
    </location>
</feature>
<protein>
    <submittedName>
        <fullName evidence="4">Transglutaminase-like enzyme, putative cysteine protease</fullName>
    </submittedName>
</protein>
<gene>
    <name evidence="4" type="ORF">SAMN05421686_103276</name>
</gene>
<dbReference type="SUPFAM" id="SSF54001">
    <property type="entry name" value="Cysteine proteinases"/>
    <property type="match status" value="1"/>
</dbReference>
<accession>A0A1N7L4J3</accession>
<dbReference type="SMART" id="SM00460">
    <property type="entry name" value="TGc"/>
    <property type="match status" value="1"/>
</dbReference>
<dbReference type="InterPro" id="IPR021878">
    <property type="entry name" value="TgpA_N"/>
</dbReference>
<dbReference type="InterPro" id="IPR038765">
    <property type="entry name" value="Papain-like_cys_pep_sf"/>
</dbReference>
<organism evidence="4 5">
    <name type="scientific">Thalassolituus maritimus</name>
    <dbReference type="NCBI Taxonomy" id="484498"/>
    <lineage>
        <taxon>Bacteria</taxon>
        <taxon>Pseudomonadati</taxon>
        <taxon>Pseudomonadota</taxon>
        <taxon>Gammaproteobacteria</taxon>
        <taxon>Oceanospirillales</taxon>
        <taxon>Oceanospirillaceae</taxon>
        <taxon>Thalassolituus</taxon>
    </lineage>
</organism>
<feature type="domain" description="Transglutaminase-like" evidence="3">
    <location>
        <begin position="400"/>
        <end position="469"/>
    </location>
</feature>
<proteinExistence type="predicted"/>
<keyword evidence="2" id="KW-1133">Transmembrane helix</keyword>
<dbReference type="GO" id="GO:0008233">
    <property type="term" value="F:peptidase activity"/>
    <property type="evidence" value="ECO:0007669"/>
    <property type="project" value="UniProtKB-KW"/>
</dbReference>
<evidence type="ECO:0000313" key="5">
    <source>
        <dbReference type="Proteomes" id="UP000185639"/>
    </source>
</evidence>
<dbReference type="STRING" id="484498.SAMN05421686_103276"/>
<dbReference type="GO" id="GO:0006508">
    <property type="term" value="P:proteolysis"/>
    <property type="evidence" value="ECO:0007669"/>
    <property type="project" value="UniProtKB-KW"/>
</dbReference>
<feature type="transmembrane region" description="Helical" evidence="2">
    <location>
        <begin position="31"/>
        <end position="47"/>
    </location>
</feature>
<dbReference type="PANTHER" id="PTHR42736">
    <property type="entry name" value="PROTEIN-GLUTAMINE GAMMA-GLUTAMYLTRANSFERASE"/>
    <property type="match status" value="1"/>
</dbReference>
<dbReference type="InterPro" id="IPR002931">
    <property type="entry name" value="Transglutaminase-like"/>
</dbReference>
<dbReference type="Pfam" id="PF11992">
    <property type="entry name" value="TgpA_N"/>
    <property type="match status" value="1"/>
</dbReference>
<feature type="coiled-coil region" evidence="1">
    <location>
        <begin position="634"/>
        <end position="661"/>
    </location>
</feature>
<sequence length="679" mass="75972">MTSVALPRKALLLQVLAVLSSLVPHLGYLPVWLYLMVAFVLGWRWLVYTGHLSFPGRFAKLVAVVLACVGVYTLSGGRISLEGSSAFLISAGVLKLLELATRRDGIVVVFIALFIQASGFLFNQSILYSLQGIGTLVLACAAMVATQAATRTGLSSQVPVFGVTAKLLLTALPFMLIVYFLFPRLGPLWSVALQSDSALTGLSERLQPGDISELSQSSEVAFRVTFDGARPARNELYWRAMTLDKHDGDGWDKSVLDAAQLPMPAIIEEATYDYEVIQEATGQAYLFALAGSVSRDRDIELTATRLLRYDRPVYQRIRYDVSAPIEPVIGPAFDSELRTAPDLYLALPSGANPMIREWARELPSEAGQFAKAFVRFVREQPFYYTLKPPRYGEDDIDQFLFSGRRGFCEHYASAMAFAARAAGIPSRVVAGYQGGEWHPDGYLTVRQYDAHAWVELWDGQQWFRVDPTSAVAPDRIEYGLQRALLEEDTFLEESPLSPHRYTDIGWVNSLRLQLDTINYQWSRWVLAYDGETQKGLLSRWFGIDALVDGLYIIAGSIAGLFVIGALWQWWQQRPEKRKRLILIWSELRRTALKKEITVGEGTAPLSLLAEIELTYPSLAAQCHTARCALIQVYKSETEDMLERAEKNLARQLQLLNRQLRRVRPGAEATTSGNIQKRPV</sequence>
<dbReference type="Pfam" id="PF01841">
    <property type="entry name" value="Transglut_core"/>
    <property type="match status" value="1"/>
</dbReference>
<keyword evidence="1" id="KW-0175">Coiled coil</keyword>
<evidence type="ECO:0000256" key="1">
    <source>
        <dbReference type="SAM" id="Coils"/>
    </source>
</evidence>
<keyword evidence="2" id="KW-0472">Membrane</keyword>
<feature type="transmembrane region" description="Helical" evidence="2">
    <location>
        <begin position="104"/>
        <end position="122"/>
    </location>
</feature>
<dbReference type="AlphaFoldDB" id="A0A1N7L4J3"/>
<keyword evidence="4" id="KW-0378">Hydrolase</keyword>
<feature type="transmembrane region" description="Helical" evidence="2">
    <location>
        <begin position="128"/>
        <end position="146"/>
    </location>
</feature>
<keyword evidence="2" id="KW-0812">Transmembrane</keyword>
<dbReference type="InterPro" id="IPR052901">
    <property type="entry name" value="Bact_TGase-like"/>
</dbReference>
<name>A0A1N7L4J3_9GAMM</name>
<evidence type="ECO:0000313" key="4">
    <source>
        <dbReference type="EMBL" id="SIS68600.1"/>
    </source>
</evidence>
<evidence type="ECO:0000256" key="2">
    <source>
        <dbReference type="SAM" id="Phobius"/>
    </source>
</evidence>
<dbReference type="Proteomes" id="UP000185639">
    <property type="component" value="Unassembled WGS sequence"/>
</dbReference>
<reference evidence="5" key="1">
    <citation type="submission" date="2017-01" db="EMBL/GenBank/DDBJ databases">
        <authorList>
            <person name="Varghese N."/>
            <person name="Submissions S."/>
        </authorList>
    </citation>
    <scope>NUCLEOTIDE SEQUENCE [LARGE SCALE GENOMIC DNA]</scope>
    <source>
        <strain evidence="5">DSM 24913</strain>
    </source>
</reference>
<keyword evidence="5" id="KW-1185">Reference proteome</keyword>